<dbReference type="InterPro" id="IPR013154">
    <property type="entry name" value="ADH-like_N"/>
</dbReference>
<dbReference type="KEGG" id="nak:EH165_14240"/>
<dbReference type="GO" id="GO:0008270">
    <property type="term" value="F:zinc ion binding"/>
    <property type="evidence" value="ECO:0007669"/>
    <property type="project" value="InterPro"/>
</dbReference>
<dbReference type="PANTHER" id="PTHR11695">
    <property type="entry name" value="ALCOHOL DEHYDROGENASE RELATED"/>
    <property type="match status" value="1"/>
</dbReference>
<dbReference type="Pfam" id="PF08240">
    <property type="entry name" value="ADH_N"/>
    <property type="match status" value="1"/>
</dbReference>
<dbReference type="Proteomes" id="UP000268084">
    <property type="component" value="Chromosome"/>
</dbReference>
<reference evidence="3 4" key="1">
    <citation type="submission" date="2018-11" db="EMBL/GenBank/DDBJ databases">
        <authorList>
            <person name="Da X."/>
        </authorList>
    </citation>
    <scope>NUCLEOTIDE SEQUENCE [LARGE SCALE GENOMIC DNA]</scope>
    <source>
        <strain evidence="3 4">S14-144</strain>
    </source>
</reference>
<feature type="domain" description="Enoyl reductase (ER)" evidence="2">
    <location>
        <begin position="10"/>
        <end position="304"/>
    </location>
</feature>
<dbReference type="Pfam" id="PF13602">
    <property type="entry name" value="ADH_zinc_N_2"/>
    <property type="match status" value="1"/>
</dbReference>
<dbReference type="SUPFAM" id="SSF50129">
    <property type="entry name" value="GroES-like"/>
    <property type="match status" value="1"/>
</dbReference>
<dbReference type="Gene3D" id="3.40.50.720">
    <property type="entry name" value="NAD(P)-binding Rossmann-like Domain"/>
    <property type="match status" value="1"/>
</dbReference>
<evidence type="ECO:0000313" key="4">
    <source>
        <dbReference type="Proteomes" id="UP000268084"/>
    </source>
</evidence>
<accession>A0A3G8ZQP6</accession>
<evidence type="ECO:0000259" key="2">
    <source>
        <dbReference type="SMART" id="SM00829"/>
    </source>
</evidence>
<keyword evidence="1" id="KW-0560">Oxidoreductase</keyword>
<dbReference type="InterPro" id="IPR050700">
    <property type="entry name" value="YIM1/Zinc_Alcohol_DH_Fams"/>
</dbReference>
<dbReference type="InterPro" id="IPR020843">
    <property type="entry name" value="ER"/>
</dbReference>
<keyword evidence="4" id="KW-1185">Reference proteome</keyword>
<evidence type="ECO:0000256" key="1">
    <source>
        <dbReference type="ARBA" id="ARBA00023002"/>
    </source>
</evidence>
<protein>
    <submittedName>
        <fullName evidence="3">NADP-dependent oxidoreductase</fullName>
    </submittedName>
</protein>
<proteinExistence type="predicted"/>
<dbReference type="EMBL" id="CP034170">
    <property type="protein sequence ID" value="AZI59127.1"/>
    <property type="molecule type" value="Genomic_DNA"/>
</dbReference>
<dbReference type="InterPro" id="IPR011032">
    <property type="entry name" value="GroES-like_sf"/>
</dbReference>
<dbReference type="AlphaFoldDB" id="A0A3G8ZQP6"/>
<dbReference type="Gene3D" id="3.90.180.10">
    <property type="entry name" value="Medium-chain alcohol dehydrogenases, catalytic domain"/>
    <property type="match status" value="1"/>
</dbReference>
<dbReference type="SUPFAM" id="SSF51735">
    <property type="entry name" value="NAD(P)-binding Rossmann-fold domains"/>
    <property type="match status" value="1"/>
</dbReference>
<dbReference type="OrthoDB" id="3175656at2"/>
<dbReference type="InterPro" id="IPR002364">
    <property type="entry name" value="Quin_OxRdtase/zeta-crystal_CS"/>
</dbReference>
<dbReference type="PANTHER" id="PTHR11695:SF294">
    <property type="entry name" value="RETICULON-4-INTERACTING PROTEIN 1, MITOCHONDRIAL"/>
    <property type="match status" value="1"/>
</dbReference>
<name>A0A3G8ZQP6_9ACTN</name>
<dbReference type="GO" id="GO:0016491">
    <property type="term" value="F:oxidoreductase activity"/>
    <property type="evidence" value="ECO:0007669"/>
    <property type="project" value="UniProtKB-KW"/>
</dbReference>
<sequence>MKAAILREYGKDLEVADVERPDLPGDSVMVEVHAAAINPIDWIVMAGYMKEQLPYTLPWIVGYDVSGVVTEVGSGAHGFAVGDEVFARANGMQAGTMAEFSAVKATDLALKPANISHAEAAGVPLAGLTAWQALFDKGGLKAGQRVLIHAGSGGVGTLAIQIAKNAGAWVATTASAKNKDLVLGLGADQFIDYASERFEDAAEKYDLVFDMLGDDTLKRSFDAVKAGGTVVSIKGEAPSGLAADRGVSFHTFFMEPNGKQLTEIAQLISDGTIRPVVDSSFPIDDVVAAFVYARTGGPNGKVVVTLR</sequence>
<reference evidence="3 4" key="2">
    <citation type="submission" date="2018-12" db="EMBL/GenBank/DDBJ databases">
        <title>Nakamurella antarcticus sp. nov., isolated from Antarctica South Shetland Islands soil.</title>
        <authorList>
            <person name="Peng F."/>
        </authorList>
    </citation>
    <scope>NUCLEOTIDE SEQUENCE [LARGE SCALE GENOMIC DNA]</scope>
    <source>
        <strain evidence="3 4">S14-144</strain>
    </source>
</reference>
<organism evidence="3 4">
    <name type="scientific">Nakamurella antarctica</name>
    <dbReference type="NCBI Taxonomy" id="1902245"/>
    <lineage>
        <taxon>Bacteria</taxon>
        <taxon>Bacillati</taxon>
        <taxon>Actinomycetota</taxon>
        <taxon>Actinomycetes</taxon>
        <taxon>Nakamurellales</taxon>
        <taxon>Nakamurellaceae</taxon>
        <taxon>Nakamurella</taxon>
    </lineage>
</organism>
<dbReference type="InterPro" id="IPR036291">
    <property type="entry name" value="NAD(P)-bd_dom_sf"/>
</dbReference>
<dbReference type="SMART" id="SM00829">
    <property type="entry name" value="PKS_ER"/>
    <property type="match status" value="1"/>
</dbReference>
<evidence type="ECO:0000313" key="3">
    <source>
        <dbReference type="EMBL" id="AZI59127.1"/>
    </source>
</evidence>
<dbReference type="CDD" id="cd05289">
    <property type="entry name" value="MDR_like_2"/>
    <property type="match status" value="1"/>
</dbReference>
<gene>
    <name evidence="3" type="ORF">EH165_14240</name>
</gene>
<dbReference type="RefSeq" id="WP_124800031.1">
    <property type="nucleotide sequence ID" value="NZ_CP034170.1"/>
</dbReference>
<dbReference type="PROSITE" id="PS01162">
    <property type="entry name" value="QOR_ZETA_CRYSTAL"/>
    <property type="match status" value="1"/>
</dbReference>